<dbReference type="GO" id="GO:0050821">
    <property type="term" value="P:protein stabilization"/>
    <property type="evidence" value="ECO:0007669"/>
    <property type="project" value="TreeGrafter"/>
</dbReference>
<dbReference type="STRING" id="363253.LI1175"/>
<dbReference type="KEGG" id="lip:LI1175"/>
<dbReference type="HOGENOM" id="CLU_113646_0_0_7"/>
<dbReference type="GO" id="GO:0051082">
    <property type="term" value="F:unfolded protein binding"/>
    <property type="evidence" value="ECO:0007669"/>
    <property type="project" value="InterPro"/>
</dbReference>
<dbReference type="RefSeq" id="WP_011527253.1">
    <property type="nucleotide sequence ID" value="NC_008011.1"/>
</dbReference>
<keyword evidence="2" id="KW-0732">Signal</keyword>
<evidence type="ECO:0000256" key="1">
    <source>
        <dbReference type="ARBA" id="ARBA00009091"/>
    </source>
</evidence>
<organism evidence="3 4">
    <name type="scientific">Lawsonia intracellularis (strain PHE/MN1-00)</name>
    <dbReference type="NCBI Taxonomy" id="363253"/>
    <lineage>
        <taxon>Bacteria</taxon>
        <taxon>Pseudomonadati</taxon>
        <taxon>Thermodesulfobacteriota</taxon>
        <taxon>Desulfovibrionia</taxon>
        <taxon>Desulfovibrionales</taxon>
        <taxon>Desulfovibrionaceae</taxon>
        <taxon>Lawsonia</taxon>
    </lineage>
</organism>
<dbReference type="Pfam" id="PF03938">
    <property type="entry name" value="OmpH"/>
    <property type="match status" value="1"/>
</dbReference>
<dbReference type="Gene3D" id="3.30.910.20">
    <property type="entry name" value="Skp domain"/>
    <property type="match status" value="1"/>
</dbReference>
<sequence>MPKLFILLFYTLIFFSGCCVTSKVGVIDPIRLFQESEPGKIGMNHLKTIEDAMQSQIDLAQGILEKFPKNENVRVRFQNIFMEYQQKLNTEQQKVVEVMNSLIQKTLDEYRVKNGYNVIITKDSLLSYDSSSDITNDIITILNSTPLTFEPVVLDRFDPETIVPPLSNNN</sequence>
<dbReference type="EMBL" id="AM180252">
    <property type="protein sequence ID" value="CAJ55229.1"/>
    <property type="molecule type" value="Genomic_DNA"/>
</dbReference>
<reference evidence="3 4" key="1">
    <citation type="submission" date="2005-11" db="EMBL/GenBank/DDBJ databases">
        <title>The complete genome sequence of Lawsonia intracellularis: the causative agent of proliferative enteropathy.</title>
        <authorList>
            <person name="Kaur K."/>
            <person name="Zhang Q."/>
            <person name="Beckler D."/>
            <person name="Munir S."/>
            <person name="Li L."/>
            <person name="Kinsley K."/>
            <person name="Herron L."/>
            <person name="Peterson A."/>
            <person name="May B."/>
            <person name="Singh S."/>
            <person name="Gebhart C."/>
            <person name="Kapur V."/>
        </authorList>
    </citation>
    <scope>NUCLEOTIDE SEQUENCE [LARGE SCALE GENOMIC DNA]</scope>
    <source>
        <strain evidence="3 4">PHE/MN1-00</strain>
    </source>
</reference>
<dbReference type="InterPro" id="IPR005632">
    <property type="entry name" value="Chaperone_Skp"/>
</dbReference>
<dbReference type="eggNOG" id="COG2825">
    <property type="taxonomic scope" value="Bacteria"/>
</dbReference>
<protein>
    <submittedName>
        <fullName evidence="3">NA</fullName>
    </submittedName>
</protein>
<dbReference type="GO" id="GO:0005829">
    <property type="term" value="C:cytosol"/>
    <property type="evidence" value="ECO:0007669"/>
    <property type="project" value="TreeGrafter"/>
</dbReference>
<proteinExistence type="inferred from homology"/>
<evidence type="ECO:0000313" key="4">
    <source>
        <dbReference type="Proteomes" id="UP000002430"/>
    </source>
</evidence>
<accession>Q1MP48</accession>
<dbReference type="AlphaFoldDB" id="Q1MP48"/>
<dbReference type="OrthoDB" id="5456938at2"/>
<name>Q1MP48_LAWIP</name>
<gene>
    <name evidence="3" type="ordered locus">LI1175</name>
</gene>
<keyword evidence="4" id="KW-1185">Reference proteome</keyword>
<dbReference type="SUPFAM" id="SSF111384">
    <property type="entry name" value="OmpH-like"/>
    <property type="match status" value="1"/>
</dbReference>
<dbReference type="PANTHER" id="PTHR35089">
    <property type="entry name" value="CHAPERONE PROTEIN SKP"/>
    <property type="match status" value="1"/>
</dbReference>
<dbReference type="SMR" id="Q1MP48"/>
<evidence type="ECO:0000256" key="2">
    <source>
        <dbReference type="ARBA" id="ARBA00022729"/>
    </source>
</evidence>
<evidence type="ECO:0000313" key="3">
    <source>
        <dbReference type="EMBL" id="CAJ55229.1"/>
    </source>
</evidence>
<comment type="similarity">
    <text evidence="1">Belongs to the Skp family.</text>
</comment>
<dbReference type="InterPro" id="IPR024930">
    <property type="entry name" value="Skp_dom_sf"/>
</dbReference>
<dbReference type="PROSITE" id="PS51257">
    <property type="entry name" value="PROKAR_LIPOPROTEIN"/>
    <property type="match status" value="1"/>
</dbReference>
<dbReference type="PANTHER" id="PTHR35089:SF1">
    <property type="entry name" value="CHAPERONE PROTEIN SKP"/>
    <property type="match status" value="1"/>
</dbReference>
<dbReference type="Proteomes" id="UP000002430">
    <property type="component" value="Chromosome"/>
</dbReference>
<dbReference type="SMART" id="SM00935">
    <property type="entry name" value="OmpH"/>
    <property type="match status" value="1"/>
</dbReference>